<feature type="transmembrane region" description="Helical" evidence="1">
    <location>
        <begin position="220"/>
        <end position="241"/>
    </location>
</feature>
<protein>
    <submittedName>
        <fullName evidence="3 4">G-protein coupled receptors family 1 profile domain-containing protein</fullName>
    </submittedName>
</protein>
<feature type="transmembrane region" description="Helical" evidence="1">
    <location>
        <begin position="12"/>
        <end position="31"/>
    </location>
</feature>
<keyword evidence="1" id="KW-0472">Membrane</keyword>
<sequence length="311" mass="35885">MPPVQPYDYWIPFFLLSFVAAVTNSSIVVLICRKRHRKKQDKFTAMFSLGAFLMSATYFVSFAKKFASNCSQMMEQTTPRDCLLTNPHLFIYPFADYVIMLTSFLSSVDCFWTVSCQPQRALFNEKNINWIFAFIGVAALGSVISYTVDVLRRTNEKIQICCLNNLMTTENFIFCYYIVTVSIGSTGAILLVFSAIVYVIRHRSKHAQIRRMQTRRYRMIFVQAAMLVVLSFCSQTLQAIGGLTLLNNRTGDWFFQSIWLITIVSYVFFAIYKAVRDDLLQKKVRFILSGWRNKFQVQERTDVVGAQNARA</sequence>
<evidence type="ECO:0000313" key="4">
    <source>
        <dbReference type="WBParaSite" id="TMUE_2000007623.1"/>
    </source>
</evidence>
<evidence type="ECO:0000313" key="3">
    <source>
        <dbReference type="WBParaSite" id="TMUE_0000000022.1"/>
    </source>
</evidence>
<reference evidence="2" key="1">
    <citation type="submission" date="2014-03" db="EMBL/GenBank/DDBJ databases">
        <title>The whipworm genome and dual-species transcriptomics of an intimate host-pathogen interaction.</title>
        <authorList>
            <person name="Foth B.J."/>
            <person name="Tsai I.J."/>
            <person name="Reid A.J."/>
            <person name="Bancroft A.J."/>
            <person name="Nichol S."/>
            <person name="Tracey A."/>
            <person name="Holroyd N."/>
            <person name="Cotton J.A."/>
            <person name="Stanley E.J."/>
            <person name="Zarowiecki M."/>
            <person name="Liu J.Z."/>
            <person name="Huckvale T."/>
            <person name="Cooper P.J."/>
            <person name="Grencis R.K."/>
            <person name="Berriman M."/>
        </authorList>
    </citation>
    <scope>NUCLEOTIDE SEQUENCE [LARGE SCALE GENOMIC DNA]</scope>
    <source>
        <strain evidence="2">Edinburgh</strain>
    </source>
</reference>
<dbReference type="Proteomes" id="UP000046395">
    <property type="component" value="Unassembled WGS sequence"/>
</dbReference>
<name>A0A5S6PZ60_TRIMR</name>
<dbReference type="Gene3D" id="1.20.1070.10">
    <property type="entry name" value="Rhodopsin 7-helix transmembrane proteins"/>
    <property type="match status" value="1"/>
</dbReference>
<feature type="transmembrane region" description="Helical" evidence="1">
    <location>
        <begin position="253"/>
        <end position="275"/>
    </location>
</feature>
<evidence type="ECO:0000313" key="2">
    <source>
        <dbReference type="Proteomes" id="UP000046395"/>
    </source>
</evidence>
<reference evidence="3 4" key="2">
    <citation type="submission" date="2019-12" db="UniProtKB">
        <authorList>
            <consortium name="WormBaseParasite"/>
        </authorList>
    </citation>
    <scope>IDENTIFICATION</scope>
</reference>
<dbReference type="SUPFAM" id="SSF81321">
    <property type="entry name" value="Family A G protein-coupled receptor-like"/>
    <property type="match status" value="1"/>
</dbReference>
<feature type="transmembrane region" description="Helical" evidence="1">
    <location>
        <begin position="176"/>
        <end position="200"/>
    </location>
</feature>
<dbReference type="STRING" id="70415.A0A5S6PZ60"/>
<feature type="transmembrane region" description="Helical" evidence="1">
    <location>
        <begin position="43"/>
        <end position="63"/>
    </location>
</feature>
<dbReference type="AlphaFoldDB" id="A0A5S6PZ60"/>
<dbReference type="WBParaSite" id="TMUE_2000007623.1">
    <property type="protein sequence ID" value="TMUE_2000007623.1"/>
    <property type="gene ID" value="WBGene00286869"/>
</dbReference>
<accession>A0A5S6PZ60</accession>
<feature type="transmembrane region" description="Helical" evidence="1">
    <location>
        <begin position="128"/>
        <end position="148"/>
    </location>
</feature>
<feature type="transmembrane region" description="Helical" evidence="1">
    <location>
        <begin position="97"/>
        <end position="116"/>
    </location>
</feature>
<keyword evidence="1" id="KW-0812">Transmembrane</keyword>
<organism evidence="2 3">
    <name type="scientific">Trichuris muris</name>
    <name type="common">Mouse whipworm</name>
    <dbReference type="NCBI Taxonomy" id="70415"/>
    <lineage>
        <taxon>Eukaryota</taxon>
        <taxon>Metazoa</taxon>
        <taxon>Ecdysozoa</taxon>
        <taxon>Nematoda</taxon>
        <taxon>Enoplea</taxon>
        <taxon>Dorylaimia</taxon>
        <taxon>Trichinellida</taxon>
        <taxon>Trichuridae</taxon>
        <taxon>Trichuris</taxon>
    </lineage>
</organism>
<keyword evidence="1" id="KW-1133">Transmembrane helix</keyword>
<proteinExistence type="predicted"/>
<dbReference type="WBParaSite" id="TMUE_0000000022.1">
    <property type="protein sequence ID" value="TMUE_0000000022.1"/>
    <property type="gene ID" value="WBGene00295970"/>
</dbReference>
<keyword evidence="2" id="KW-1185">Reference proteome</keyword>
<evidence type="ECO:0000256" key="1">
    <source>
        <dbReference type="SAM" id="Phobius"/>
    </source>
</evidence>